<organism evidence="2 3">
    <name type="scientific">Crassostrea virginica</name>
    <name type="common">Eastern oyster</name>
    <dbReference type="NCBI Taxonomy" id="6565"/>
    <lineage>
        <taxon>Eukaryota</taxon>
        <taxon>Metazoa</taxon>
        <taxon>Spiralia</taxon>
        <taxon>Lophotrochozoa</taxon>
        <taxon>Mollusca</taxon>
        <taxon>Bivalvia</taxon>
        <taxon>Autobranchia</taxon>
        <taxon>Pteriomorphia</taxon>
        <taxon>Ostreida</taxon>
        <taxon>Ostreoidea</taxon>
        <taxon>Ostreidae</taxon>
        <taxon>Crassostrea</taxon>
    </lineage>
</organism>
<reference evidence="3" key="1">
    <citation type="submission" date="2025-08" db="UniProtKB">
        <authorList>
            <consortium name="RefSeq"/>
        </authorList>
    </citation>
    <scope>IDENTIFICATION</scope>
    <source>
        <tissue evidence="3">Whole sample</tissue>
    </source>
</reference>
<evidence type="ECO:0000313" key="3">
    <source>
        <dbReference type="RefSeq" id="XP_022310066.1"/>
    </source>
</evidence>
<dbReference type="OrthoDB" id="6214247at2759"/>
<dbReference type="KEGG" id="cvn:111115574"/>
<evidence type="ECO:0000256" key="1">
    <source>
        <dbReference type="SAM" id="Phobius"/>
    </source>
</evidence>
<name>A0A8B8C565_CRAVI</name>
<dbReference type="RefSeq" id="XP_022310066.1">
    <property type="nucleotide sequence ID" value="XM_022454358.1"/>
</dbReference>
<accession>A0A8B8C565</accession>
<keyword evidence="1" id="KW-0812">Transmembrane</keyword>
<protein>
    <submittedName>
        <fullName evidence="3">Uncharacterized protein LOC111115574</fullName>
    </submittedName>
</protein>
<dbReference type="Proteomes" id="UP000694844">
    <property type="component" value="Chromosome 9"/>
</dbReference>
<keyword evidence="1" id="KW-1133">Transmembrane helix</keyword>
<keyword evidence="1" id="KW-0472">Membrane</keyword>
<gene>
    <name evidence="3" type="primary">LOC111115574</name>
</gene>
<keyword evidence="2" id="KW-1185">Reference proteome</keyword>
<sequence length="229" mass="25779">MEGSVPQFVLYWTVIFSIMPIKNCRLLGGYEFPVYTTTTCPRNEFEFEARSNKTNCTETTSYMCLPNHNMTELLEFCYYDSGGIGVMTGGRCFYLDSNSSVEMYKCSHFTDGCPTSTHYTYRVFDYPSCWKIKDGCFLADPKCGRQLTTADITNLNNAATQIPPNGTDYGLGISISLLVTVSIFIVLLVLMLSRNLHKKARIKGDERSEEMAIGGRRHKEMTIGSETSL</sequence>
<proteinExistence type="predicted"/>
<dbReference type="GeneID" id="111115574"/>
<evidence type="ECO:0000313" key="2">
    <source>
        <dbReference type="Proteomes" id="UP000694844"/>
    </source>
</evidence>
<feature type="transmembrane region" description="Helical" evidence="1">
    <location>
        <begin position="169"/>
        <end position="193"/>
    </location>
</feature>
<dbReference type="AlphaFoldDB" id="A0A8B8C565"/>